<dbReference type="EMBL" id="MHOL01000006">
    <property type="protein sequence ID" value="OGZ63107.1"/>
    <property type="molecule type" value="Genomic_DNA"/>
</dbReference>
<gene>
    <name evidence="1" type="ORF">A2639_01850</name>
</gene>
<organism evidence="1 2">
    <name type="scientific">Candidatus Staskawiczbacteria bacterium RIFCSPHIGHO2_01_FULL_34_27</name>
    <dbReference type="NCBI Taxonomy" id="1802199"/>
    <lineage>
        <taxon>Bacteria</taxon>
        <taxon>Candidatus Staskawicziibacteriota</taxon>
    </lineage>
</organism>
<sequence>MYLQFKPILPNFIKLVKRMKVYIVRQAKAIHLCLKPIHFHRKRGILASFYLNWDFILNKNGITLPLANEVKCGVAL</sequence>
<proteinExistence type="predicted"/>
<protein>
    <submittedName>
        <fullName evidence="1">Uncharacterized protein</fullName>
    </submittedName>
</protein>
<dbReference type="AlphaFoldDB" id="A0A1G2HKU4"/>
<name>A0A1G2HKU4_9BACT</name>
<comment type="caution">
    <text evidence="1">The sequence shown here is derived from an EMBL/GenBank/DDBJ whole genome shotgun (WGS) entry which is preliminary data.</text>
</comment>
<reference evidence="1 2" key="1">
    <citation type="journal article" date="2016" name="Nat. Commun.">
        <title>Thousands of microbial genomes shed light on interconnected biogeochemical processes in an aquifer system.</title>
        <authorList>
            <person name="Anantharaman K."/>
            <person name="Brown C.T."/>
            <person name="Hug L.A."/>
            <person name="Sharon I."/>
            <person name="Castelle C.J."/>
            <person name="Probst A.J."/>
            <person name="Thomas B.C."/>
            <person name="Singh A."/>
            <person name="Wilkins M.J."/>
            <person name="Karaoz U."/>
            <person name="Brodie E.L."/>
            <person name="Williams K.H."/>
            <person name="Hubbard S.S."/>
            <person name="Banfield J.F."/>
        </authorList>
    </citation>
    <scope>NUCLEOTIDE SEQUENCE [LARGE SCALE GENOMIC DNA]</scope>
</reference>
<evidence type="ECO:0000313" key="1">
    <source>
        <dbReference type="EMBL" id="OGZ63107.1"/>
    </source>
</evidence>
<accession>A0A1G2HKU4</accession>
<evidence type="ECO:0000313" key="2">
    <source>
        <dbReference type="Proteomes" id="UP000178991"/>
    </source>
</evidence>
<dbReference type="Proteomes" id="UP000178991">
    <property type="component" value="Unassembled WGS sequence"/>
</dbReference>